<evidence type="ECO:0000313" key="2">
    <source>
        <dbReference type="EMBL" id="OGL42862.1"/>
    </source>
</evidence>
<dbReference type="AlphaFoldDB" id="A0A1F7RMR5"/>
<evidence type="ECO:0000256" key="1">
    <source>
        <dbReference type="SAM" id="Coils"/>
    </source>
</evidence>
<proteinExistence type="predicted"/>
<dbReference type="NCBIfam" id="TIGR03831">
    <property type="entry name" value="YgiT_finger"/>
    <property type="match status" value="1"/>
</dbReference>
<dbReference type="Proteomes" id="UP000178797">
    <property type="component" value="Unassembled WGS sequence"/>
</dbReference>
<protein>
    <recommendedName>
        <fullName evidence="4">YgiT-type zinc finger domain-containing protein</fullName>
    </recommendedName>
</protein>
<dbReference type="EMBL" id="MGDE01000252">
    <property type="protein sequence ID" value="OGL42862.1"/>
    <property type="molecule type" value="Genomic_DNA"/>
</dbReference>
<organism evidence="2 3">
    <name type="scientific">Candidatus Schekmanbacteria bacterium RBG_16_38_10</name>
    <dbReference type="NCBI Taxonomy" id="1817879"/>
    <lineage>
        <taxon>Bacteria</taxon>
        <taxon>Candidatus Schekmaniibacteriota</taxon>
    </lineage>
</organism>
<reference evidence="2 3" key="1">
    <citation type="journal article" date="2016" name="Nat. Commun.">
        <title>Thousands of microbial genomes shed light on interconnected biogeochemical processes in an aquifer system.</title>
        <authorList>
            <person name="Anantharaman K."/>
            <person name="Brown C.T."/>
            <person name="Hug L.A."/>
            <person name="Sharon I."/>
            <person name="Castelle C.J."/>
            <person name="Probst A.J."/>
            <person name="Thomas B.C."/>
            <person name="Singh A."/>
            <person name="Wilkins M.J."/>
            <person name="Karaoz U."/>
            <person name="Brodie E.L."/>
            <person name="Williams K.H."/>
            <person name="Hubbard S.S."/>
            <person name="Banfield J.F."/>
        </authorList>
    </citation>
    <scope>NUCLEOTIDE SEQUENCE [LARGE SCALE GENOMIC DNA]</scope>
</reference>
<dbReference type="Gene3D" id="3.10.20.860">
    <property type="match status" value="1"/>
</dbReference>
<accession>A0A1F7RMR5</accession>
<feature type="coiled-coil region" evidence="1">
    <location>
        <begin position="42"/>
        <end position="69"/>
    </location>
</feature>
<evidence type="ECO:0000313" key="3">
    <source>
        <dbReference type="Proteomes" id="UP000178797"/>
    </source>
</evidence>
<evidence type="ECO:0008006" key="4">
    <source>
        <dbReference type="Google" id="ProtNLM"/>
    </source>
</evidence>
<keyword evidence="1" id="KW-0175">Coiled coil</keyword>
<name>A0A1F7RMR5_9BACT</name>
<comment type="caution">
    <text evidence="2">The sequence shown here is derived from an EMBL/GenBank/DDBJ whole genome shotgun (WGS) entry which is preliminary data.</text>
</comment>
<sequence length="70" mass="8242">MKCLYCDGQMERKLSTYTINRKGFHLYLEEIPAYVCTRCGEKAYDEDEVESIQNMIKKLEEDISKVRATI</sequence>
<dbReference type="InterPro" id="IPR022453">
    <property type="entry name" value="Znf_MqsA-type"/>
</dbReference>
<gene>
    <name evidence="2" type="ORF">A2W05_02300</name>
</gene>